<protein>
    <submittedName>
        <fullName evidence="2">Uncharacterized protein</fullName>
    </submittedName>
</protein>
<comment type="caution">
    <text evidence="2">The sequence shown here is derived from an EMBL/GenBank/DDBJ whole genome shotgun (WGS) entry which is preliminary data.</text>
</comment>
<reference evidence="3" key="1">
    <citation type="journal article" date="2019" name="Int. J. Syst. Evol. Microbiol.">
        <title>The Global Catalogue of Microorganisms (GCM) 10K type strain sequencing project: providing services to taxonomists for standard genome sequencing and annotation.</title>
        <authorList>
            <consortium name="The Broad Institute Genomics Platform"/>
            <consortium name="The Broad Institute Genome Sequencing Center for Infectious Disease"/>
            <person name="Wu L."/>
            <person name="Ma J."/>
        </authorList>
    </citation>
    <scope>NUCLEOTIDE SEQUENCE [LARGE SCALE GENOMIC DNA]</scope>
    <source>
        <strain evidence="3">CCUG 54518</strain>
    </source>
</reference>
<evidence type="ECO:0000256" key="1">
    <source>
        <dbReference type="SAM" id="Phobius"/>
    </source>
</evidence>
<dbReference type="RefSeq" id="WP_382255474.1">
    <property type="nucleotide sequence ID" value="NZ_JBHTBX010000004.1"/>
</dbReference>
<dbReference type="Proteomes" id="UP001596495">
    <property type="component" value="Unassembled WGS sequence"/>
</dbReference>
<keyword evidence="1" id="KW-1133">Transmembrane helix</keyword>
<evidence type="ECO:0000313" key="3">
    <source>
        <dbReference type="Proteomes" id="UP001596495"/>
    </source>
</evidence>
<accession>A0ABW2R875</accession>
<gene>
    <name evidence="2" type="ORF">ACFQNJ_07150</name>
</gene>
<keyword evidence="3" id="KW-1185">Reference proteome</keyword>
<evidence type="ECO:0000313" key="2">
    <source>
        <dbReference type="EMBL" id="MFC7434287.1"/>
    </source>
</evidence>
<keyword evidence="1" id="KW-0812">Transmembrane</keyword>
<dbReference type="EMBL" id="JBHTBX010000004">
    <property type="protein sequence ID" value="MFC7434287.1"/>
    <property type="molecule type" value="Genomic_DNA"/>
</dbReference>
<proteinExistence type="predicted"/>
<sequence>MNATLRHRLQQGLLWVGIGLTLLGIFTLYQEPDFLIQLADQLWSCF</sequence>
<keyword evidence="1" id="KW-0472">Membrane</keyword>
<feature type="transmembrane region" description="Helical" evidence="1">
    <location>
        <begin position="12"/>
        <end position="29"/>
    </location>
</feature>
<organism evidence="2 3">
    <name type="scientific">Hydrogenophaga bisanensis</name>
    <dbReference type="NCBI Taxonomy" id="439611"/>
    <lineage>
        <taxon>Bacteria</taxon>
        <taxon>Pseudomonadati</taxon>
        <taxon>Pseudomonadota</taxon>
        <taxon>Betaproteobacteria</taxon>
        <taxon>Burkholderiales</taxon>
        <taxon>Comamonadaceae</taxon>
        <taxon>Hydrogenophaga</taxon>
    </lineage>
</organism>
<name>A0ABW2R875_9BURK</name>